<dbReference type="RefSeq" id="XP_040683714.1">
    <property type="nucleotide sequence ID" value="XM_040832226.1"/>
</dbReference>
<protein>
    <recommendedName>
        <fullName evidence="4">O-methyltransferase C-terminal domain-containing protein</fullName>
    </recommendedName>
</protein>
<evidence type="ECO:0000313" key="6">
    <source>
        <dbReference type="Proteomes" id="UP000184383"/>
    </source>
</evidence>
<dbReference type="InterPro" id="IPR001077">
    <property type="entry name" value="COMT_C"/>
</dbReference>
<dbReference type="PROSITE" id="PS51683">
    <property type="entry name" value="SAM_OMT_II"/>
    <property type="match status" value="1"/>
</dbReference>
<dbReference type="InterPro" id="IPR029063">
    <property type="entry name" value="SAM-dependent_MTases_sf"/>
</dbReference>
<dbReference type="PANTHER" id="PTHR43712:SF18">
    <property type="entry name" value="PUTATIVE (AFU_ORTHOLOGUE AFUA_4G14240)-RELATED"/>
    <property type="match status" value="1"/>
</dbReference>
<reference evidence="6" key="1">
    <citation type="journal article" date="2017" name="Genome Biol.">
        <title>Comparative genomics reveals high biological diversity and specific adaptations in the industrially and medically important fungal genus Aspergillus.</title>
        <authorList>
            <person name="de Vries R.P."/>
            <person name="Riley R."/>
            <person name="Wiebenga A."/>
            <person name="Aguilar-Osorio G."/>
            <person name="Amillis S."/>
            <person name="Uchima C.A."/>
            <person name="Anderluh G."/>
            <person name="Asadollahi M."/>
            <person name="Askin M."/>
            <person name="Barry K."/>
            <person name="Battaglia E."/>
            <person name="Bayram O."/>
            <person name="Benocci T."/>
            <person name="Braus-Stromeyer S.A."/>
            <person name="Caldana C."/>
            <person name="Canovas D."/>
            <person name="Cerqueira G.C."/>
            <person name="Chen F."/>
            <person name="Chen W."/>
            <person name="Choi C."/>
            <person name="Clum A."/>
            <person name="Dos Santos R.A."/>
            <person name="Damasio A.R."/>
            <person name="Diallinas G."/>
            <person name="Emri T."/>
            <person name="Fekete E."/>
            <person name="Flipphi M."/>
            <person name="Freyberg S."/>
            <person name="Gallo A."/>
            <person name="Gournas C."/>
            <person name="Habgood R."/>
            <person name="Hainaut M."/>
            <person name="Harispe M.L."/>
            <person name="Henrissat B."/>
            <person name="Hilden K.S."/>
            <person name="Hope R."/>
            <person name="Hossain A."/>
            <person name="Karabika E."/>
            <person name="Karaffa L."/>
            <person name="Karanyi Z."/>
            <person name="Krasevec N."/>
            <person name="Kuo A."/>
            <person name="Kusch H."/>
            <person name="LaButti K."/>
            <person name="Lagendijk E.L."/>
            <person name="Lapidus A."/>
            <person name="Levasseur A."/>
            <person name="Lindquist E."/>
            <person name="Lipzen A."/>
            <person name="Logrieco A.F."/>
            <person name="MacCabe A."/>
            <person name="Maekelae M.R."/>
            <person name="Malavazi I."/>
            <person name="Melin P."/>
            <person name="Meyer V."/>
            <person name="Mielnichuk N."/>
            <person name="Miskei M."/>
            <person name="Molnar A.P."/>
            <person name="Mule G."/>
            <person name="Ngan C.Y."/>
            <person name="Orejas M."/>
            <person name="Orosz E."/>
            <person name="Ouedraogo J.P."/>
            <person name="Overkamp K.M."/>
            <person name="Park H.-S."/>
            <person name="Perrone G."/>
            <person name="Piumi F."/>
            <person name="Punt P.J."/>
            <person name="Ram A.F."/>
            <person name="Ramon A."/>
            <person name="Rauscher S."/>
            <person name="Record E."/>
            <person name="Riano-Pachon D.M."/>
            <person name="Robert V."/>
            <person name="Roehrig J."/>
            <person name="Ruller R."/>
            <person name="Salamov A."/>
            <person name="Salih N.S."/>
            <person name="Samson R.A."/>
            <person name="Sandor E."/>
            <person name="Sanguinetti M."/>
            <person name="Schuetze T."/>
            <person name="Sepcic K."/>
            <person name="Shelest E."/>
            <person name="Sherlock G."/>
            <person name="Sophianopoulou V."/>
            <person name="Squina F.M."/>
            <person name="Sun H."/>
            <person name="Susca A."/>
            <person name="Todd R.B."/>
            <person name="Tsang A."/>
            <person name="Unkles S.E."/>
            <person name="van de Wiele N."/>
            <person name="van Rossen-Uffink D."/>
            <person name="Oliveira J.V."/>
            <person name="Vesth T.C."/>
            <person name="Visser J."/>
            <person name="Yu J.-H."/>
            <person name="Zhou M."/>
            <person name="Andersen M.R."/>
            <person name="Archer D.B."/>
            <person name="Baker S.E."/>
            <person name="Benoit I."/>
            <person name="Brakhage A.A."/>
            <person name="Braus G.H."/>
            <person name="Fischer R."/>
            <person name="Frisvad J.C."/>
            <person name="Goldman G.H."/>
            <person name="Houbraken J."/>
            <person name="Oakley B."/>
            <person name="Pocsi I."/>
            <person name="Scazzocchio C."/>
            <person name="Seiboth B."/>
            <person name="vanKuyk P.A."/>
            <person name="Wortman J."/>
            <person name="Dyer P.S."/>
            <person name="Grigoriev I.V."/>
        </authorList>
    </citation>
    <scope>NUCLEOTIDE SEQUENCE [LARGE SCALE GENOMIC DNA]</scope>
    <source>
        <strain evidence="6">DTO 134E9</strain>
    </source>
</reference>
<dbReference type="GO" id="GO:0008171">
    <property type="term" value="F:O-methyltransferase activity"/>
    <property type="evidence" value="ECO:0007669"/>
    <property type="project" value="InterPro"/>
</dbReference>
<dbReference type="Gene3D" id="3.40.50.150">
    <property type="entry name" value="Vaccinia Virus protein VP39"/>
    <property type="match status" value="1"/>
</dbReference>
<dbReference type="Proteomes" id="UP000184383">
    <property type="component" value="Unassembled WGS sequence"/>
</dbReference>
<dbReference type="Pfam" id="PF00891">
    <property type="entry name" value="Methyltransf_2"/>
    <property type="match status" value="1"/>
</dbReference>
<sequence length="369" mass="40751">MSSPVLPGAAVAATVSSSASLGFVPVAIHFDLFAILVHLGKSTAVEEVTKVCNDRIHERSKDEPGLSETLAADTLYIMAGLGLVDQESENIFSPNSITEHMVKLPSSQQGALHFTTEVLFAGAFLMRKLKATNFEWPMREADGPVQYAYKLMGYEELSKLHTYSIMAHEGRMDSFNQFMTGKFSKTQKMPDRLQGFGYDLSPAIAANEDSVAMVDIGGGRGELLLEVKEIYPELGPENLVVQEFNPDIGEIPGITLMEWNFKEHSEQPIRGARVYWLQRVLHNLPDLEAIKLLQKVAKAMAAHSRLIILEAVKSVSHAGPHAAMIALFAARERSLSEWKKMAAICGLEVTFEAYPAKGECLIEMRKAER</sequence>
<evidence type="ECO:0000313" key="5">
    <source>
        <dbReference type="EMBL" id="OJJ30037.1"/>
    </source>
</evidence>
<keyword evidence="3" id="KW-0949">S-adenosyl-L-methionine</keyword>
<dbReference type="AlphaFoldDB" id="A0A1L9R573"/>
<evidence type="ECO:0000256" key="1">
    <source>
        <dbReference type="ARBA" id="ARBA00022603"/>
    </source>
</evidence>
<dbReference type="OrthoDB" id="1535081at2759"/>
<dbReference type="VEuPathDB" id="FungiDB:ASPWEDRAFT_188429"/>
<feature type="domain" description="O-methyltransferase C-terminal" evidence="4">
    <location>
        <begin position="212"/>
        <end position="346"/>
    </location>
</feature>
<organism evidence="5 6">
    <name type="scientific">Aspergillus wentii DTO 134E9</name>
    <dbReference type="NCBI Taxonomy" id="1073089"/>
    <lineage>
        <taxon>Eukaryota</taxon>
        <taxon>Fungi</taxon>
        <taxon>Dikarya</taxon>
        <taxon>Ascomycota</taxon>
        <taxon>Pezizomycotina</taxon>
        <taxon>Eurotiomycetes</taxon>
        <taxon>Eurotiomycetidae</taxon>
        <taxon>Eurotiales</taxon>
        <taxon>Aspergillaceae</taxon>
        <taxon>Aspergillus</taxon>
        <taxon>Aspergillus subgen. Cremei</taxon>
    </lineage>
</organism>
<dbReference type="GO" id="GO:0044550">
    <property type="term" value="P:secondary metabolite biosynthetic process"/>
    <property type="evidence" value="ECO:0007669"/>
    <property type="project" value="UniProtKB-ARBA"/>
</dbReference>
<dbReference type="InterPro" id="IPR016461">
    <property type="entry name" value="COMT-like"/>
</dbReference>
<evidence type="ECO:0000256" key="3">
    <source>
        <dbReference type="ARBA" id="ARBA00022691"/>
    </source>
</evidence>
<proteinExistence type="predicted"/>
<dbReference type="EMBL" id="KV878218">
    <property type="protein sequence ID" value="OJJ30037.1"/>
    <property type="molecule type" value="Genomic_DNA"/>
</dbReference>
<dbReference type="GeneID" id="63748074"/>
<dbReference type="STRING" id="1073089.A0A1L9R573"/>
<keyword evidence="6" id="KW-1185">Reference proteome</keyword>
<keyword evidence="2" id="KW-0808">Transferase</keyword>
<accession>A0A1L9R573</accession>
<dbReference type="PANTHER" id="PTHR43712">
    <property type="entry name" value="PUTATIVE (AFU_ORTHOLOGUE AFUA_4G14580)-RELATED"/>
    <property type="match status" value="1"/>
</dbReference>
<dbReference type="SUPFAM" id="SSF53335">
    <property type="entry name" value="S-adenosyl-L-methionine-dependent methyltransferases"/>
    <property type="match status" value="1"/>
</dbReference>
<gene>
    <name evidence="5" type="ORF">ASPWEDRAFT_188429</name>
</gene>
<keyword evidence="1" id="KW-0489">Methyltransferase</keyword>
<evidence type="ECO:0000256" key="2">
    <source>
        <dbReference type="ARBA" id="ARBA00022679"/>
    </source>
</evidence>
<name>A0A1L9R573_ASPWE</name>
<dbReference type="GO" id="GO:0032259">
    <property type="term" value="P:methylation"/>
    <property type="evidence" value="ECO:0007669"/>
    <property type="project" value="UniProtKB-KW"/>
</dbReference>
<evidence type="ECO:0000259" key="4">
    <source>
        <dbReference type="Pfam" id="PF00891"/>
    </source>
</evidence>